<protein>
    <submittedName>
        <fullName evidence="6">Diaminopropionate ammonia-lyase</fullName>
    </submittedName>
</protein>
<dbReference type="InterPro" id="IPR036052">
    <property type="entry name" value="TrpB-like_PALP_sf"/>
</dbReference>
<dbReference type="AlphaFoldDB" id="S8DYN4"/>
<dbReference type="SUPFAM" id="SSF53187">
    <property type="entry name" value="Zn-dependent exopeptidases"/>
    <property type="match status" value="1"/>
</dbReference>
<keyword evidence="6" id="KW-0456">Lyase</keyword>
<reference evidence="6 7" key="1">
    <citation type="journal article" date="2012" name="Science">
        <title>The Paleozoic origin of enzymatic lignin decomposition reconstructed from 31 fungal genomes.</title>
        <authorList>
            <person name="Floudas D."/>
            <person name="Binder M."/>
            <person name="Riley R."/>
            <person name="Barry K."/>
            <person name="Blanchette R.A."/>
            <person name="Henrissat B."/>
            <person name="Martinez A.T."/>
            <person name="Otillar R."/>
            <person name="Spatafora J.W."/>
            <person name="Yadav J.S."/>
            <person name="Aerts A."/>
            <person name="Benoit I."/>
            <person name="Boyd A."/>
            <person name="Carlson A."/>
            <person name="Copeland A."/>
            <person name="Coutinho P.M."/>
            <person name="de Vries R.P."/>
            <person name="Ferreira P."/>
            <person name="Findley K."/>
            <person name="Foster B."/>
            <person name="Gaskell J."/>
            <person name="Glotzer D."/>
            <person name="Gorecki P."/>
            <person name="Heitman J."/>
            <person name="Hesse C."/>
            <person name="Hori C."/>
            <person name="Igarashi K."/>
            <person name="Jurgens J.A."/>
            <person name="Kallen N."/>
            <person name="Kersten P."/>
            <person name="Kohler A."/>
            <person name="Kuees U."/>
            <person name="Kumar T.K.A."/>
            <person name="Kuo A."/>
            <person name="LaButti K."/>
            <person name="Larrondo L.F."/>
            <person name="Lindquist E."/>
            <person name="Ling A."/>
            <person name="Lombard V."/>
            <person name="Lucas S."/>
            <person name="Lundell T."/>
            <person name="Martin R."/>
            <person name="McLaughlin D.J."/>
            <person name="Morgenstern I."/>
            <person name="Morin E."/>
            <person name="Murat C."/>
            <person name="Nagy L.G."/>
            <person name="Nolan M."/>
            <person name="Ohm R.A."/>
            <person name="Patyshakuliyeva A."/>
            <person name="Rokas A."/>
            <person name="Ruiz-Duenas F.J."/>
            <person name="Sabat G."/>
            <person name="Salamov A."/>
            <person name="Samejima M."/>
            <person name="Schmutz J."/>
            <person name="Slot J.C."/>
            <person name="St John F."/>
            <person name="Stenlid J."/>
            <person name="Sun H."/>
            <person name="Sun S."/>
            <person name="Syed K."/>
            <person name="Tsang A."/>
            <person name="Wiebenga A."/>
            <person name="Young D."/>
            <person name="Pisabarro A."/>
            <person name="Eastwood D.C."/>
            <person name="Martin F."/>
            <person name="Cullen D."/>
            <person name="Grigoriev I.V."/>
            <person name="Hibbett D.S."/>
        </authorList>
    </citation>
    <scope>NUCLEOTIDE SEQUENCE</scope>
    <source>
        <strain evidence="7">FP-58527</strain>
    </source>
</reference>
<dbReference type="Gene3D" id="3.40.50.1100">
    <property type="match status" value="2"/>
</dbReference>
<evidence type="ECO:0000256" key="3">
    <source>
        <dbReference type="SAM" id="MobiDB-lite"/>
    </source>
</evidence>
<dbReference type="Gene3D" id="3.40.630.10">
    <property type="entry name" value="Zn peptidases"/>
    <property type="match status" value="1"/>
</dbReference>
<dbReference type="eggNOG" id="KOG2275">
    <property type="taxonomic scope" value="Eukaryota"/>
</dbReference>
<dbReference type="SUPFAM" id="SSF55031">
    <property type="entry name" value="Bacterial exopeptidase dimerisation domain"/>
    <property type="match status" value="1"/>
</dbReference>
<evidence type="ECO:0000256" key="2">
    <source>
        <dbReference type="ARBA" id="ARBA00022801"/>
    </source>
</evidence>
<feature type="domain" description="Peptidase M20 dimerisation" evidence="5">
    <location>
        <begin position="556"/>
        <end position="665"/>
    </location>
</feature>
<dbReference type="Pfam" id="PF01546">
    <property type="entry name" value="Peptidase_M20"/>
    <property type="match status" value="1"/>
</dbReference>
<dbReference type="SUPFAM" id="SSF53686">
    <property type="entry name" value="Tryptophan synthase beta subunit-like PLP-dependent enzymes"/>
    <property type="match status" value="1"/>
</dbReference>
<proteinExistence type="inferred from homology"/>
<dbReference type="PROSITE" id="PS00758">
    <property type="entry name" value="ARGE_DAPE_CPG2_1"/>
    <property type="match status" value="1"/>
</dbReference>
<dbReference type="PANTHER" id="PTHR42937">
    <property type="match status" value="1"/>
</dbReference>
<dbReference type="GO" id="GO:0016829">
    <property type="term" value="F:lyase activity"/>
    <property type="evidence" value="ECO:0007669"/>
    <property type="project" value="UniProtKB-KW"/>
</dbReference>
<sequence>MPQIYRSRTAAGYAQPPSARPSPHIRAFHEQLPTYDPTPLISLSDVARQVGVLRVLLKNESERLGLPAFKILGASWASARAIVRHLGLPWEEDVVPSLEELSLIIENRGVCLTLFAATEGNHGRAVARVAKLLGIGCIIYVPHHMPSVTKSHIALEGARIVDVNGDYDLAVDQAHVNANACAGGLLIQDTAFGQYEEICQWVVAGYSTLLREADDQIFELTGRYGPDIVITPIGVGSLGQAVTIHYKQADRTIQTAVITVEPDTASCLRRNLMQRSDTGTPETIFRSHTIMAGLDCGTVSTIAWPILRGGVDAAVSVADIEAHRAVEALAAEHLNIGPCGAASLAALRKLTSEAGLDILKPDSVVLLLATEGPRDYAVPFDTTTTDPVMLTQILTQIDSSNPELSEGAGAGETAIADFLCGWLAHHEFEIHRLESTPGRPTVVAIARGSGSGRSLMLNGHIDTVTLVGYAGDPVSGEIRDGAVHGRGAFDMKAGVAASLVAALRARETQELKGDIILALVADEENLSLGTIELLAAGWRADAAVVSEPTEHGLMLAHKGFVWAHVDIHGRAGHGSRPDLCVDAIVKAGHFLVALEKYGADLMAGKVEGSPVHPRVGASTVHAGLIKGGEELSSYPALCTVSVERRTVPGETPELVEKQLCALLDTLVASVPDFSYALRVGESRAPYEIDEGHPFVRLFDEHARTVLGQKTVVTSGTYWTDSALLSEKGIPTLLFGVQGEGAHAAHESASIRSINQVTDILTRVATEFWCEDGTQPNV</sequence>
<dbReference type="InterPro" id="IPR001926">
    <property type="entry name" value="TrpB-like_PALP"/>
</dbReference>
<accession>S8DYN4</accession>
<dbReference type="InterPro" id="IPR036264">
    <property type="entry name" value="Bact_exopeptidase_dim_dom"/>
</dbReference>
<keyword evidence="2" id="KW-0378">Hydrolase</keyword>
<evidence type="ECO:0000313" key="6">
    <source>
        <dbReference type="EMBL" id="EPS96223.1"/>
    </source>
</evidence>
<dbReference type="EMBL" id="KE504192">
    <property type="protein sequence ID" value="EPS96223.1"/>
    <property type="molecule type" value="Genomic_DNA"/>
</dbReference>
<dbReference type="OrthoDB" id="10059875at2759"/>
<feature type="domain" description="Tryptophan synthase beta chain-like PALP" evidence="4">
    <location>
        <begin position="34"/>
        <end position="368"/>
    </location>
</feature>
<dbReference type="GO" id="GO:0016787">
    <property type="term" value="F:hydrolase activity"/>
    <property type="evidence" value="ECO:0007669"/>
    <property type="project" value="UniProtKB-KW"/>
</dbReference>
<keyword evidence="7" id="KW-1185">Reference proteome</keyword>
<dbReference type="Pfam" id="PF07687">
    <property type="entry name" value="M20_dimer"/>
    <property type="match status" value="1"/>
</dbReference>
<dbReference type="InterPro" id="IPR001261">
    <property type="entry name" value="ArgE/DapE_CS"/>
</dbReference>
<dbReference type="Pfam" id="PF00291">
    <property type="entry name" value="PALP"/>
    <property type="match status" value="1"/>
</dbReference>
<dbReference type="HOGENOM" id="CLU_021802_8_4_1"/>
<dbReference type="STRING" id="743788.S8DYN4"/>
<evidence type="ECO:0000259" key="5">
    <source>
        <dbReference type="Pfam" id="PF07687"/>
    </source>
</evidence>
<evidence type="ECO:0000256" key="1">
    <source>
        <dbReference type="ARBA" id="ARBA00006247"/>
    </source>
</evidence>
<evidence type="ECO:0000259" key="4">
    <source>
        <dbReference type="Pfam" id="PF00291"/>
    </source>
</evidence>
<comment type="similarity">
    <text evidence="1">Belongs to the peptidase M20A family.</text>
</comment>
<organism evidence="6 7">
    <name type="scientific">Fomitopsis schrenkii</name>
    <name type="common">Brown rot fungus</name>
    <dbReference type="NCBI Taxonomy" id="2126942"/>
    <lineage>
        <taxon>Eukaryota</taxon>
        <taxon>Fungi</taxon>
        <taxon>Dikarya</taxon>
        <taxon>Basidiomycota</taxon>
        <taxon>Agaricomycotina</taxon>
        <taxon>Agaricomycetes</taxon>
        <taxon>Polyporales</taxon>
        <taxon>Fomitopsis</taxon>
    </lineage>
</organism>
<feature type="region of interest" description="Disordered" evidence="3">
    <location>
        <begin position="1"/>
        <end position="20"/>
    </location>
</feature>
<dbReference type="PANTHER" id="PTHR42937:SF1">
    <property type="entry name" value="DIAMINOPROPIONATE AMMONIA-LYASE"/>
    <property type="match status" value="1"/>
</dbReference>
<dbReference type="InterPro" id="IPR011650">
    <property type="entry name" value="Peptidase_M20_dimer"/>
</dbReference>
<dbReference type="Gene3D" id="3.30.70.360">
    <property type="match status" value="1"/>
</dbReference>
<name>S8DYN4_FOMSC</name>
<evidence type="ECO:0000313" key="7">
    <source>
        <dbReference type="Proteomes" id="UP000015241"/>
    </source>
</evidence>
<gene>
    <name evidence="6" type="ORF">FOMPIDRAFT_115916</name>
</gene>
<dbReference type="InterPro" id="IPR002933">
    <property type="entry name" value="Peptidase_M20"/>
</dbReference>
<dbReference type="Proteomes" id="UP000015241">
    <property type="component" value="Unassembled WGS sequence"/>
</dbReference>
<dbReference type="InParanoid" id="S8DYN4"/>